<keyword evidence="3 15" id="KW-1003">Cell membrane</keyword>
<dbReference type="SUPFAM" id="SSF81653">
    <property type="entry name" value="Calcium ATPase, transduction domain A"/>
    <property type="match status" value="1"/>
</dbReference>
<dbReference type="SFLD" id="SFLDS00003">
    <property type="entry name" value="Haloacid_Dehalogenase"/>
    <property type="match status" value="1"/>
</dbReference>
<dbReference type="GO" id="GO:0046872">
    <property type="term" value="F:metal ion binding"/>
    <property type="evidence" value="ECO:0007669"/>
    <property type="project" value="UniProtKB-KW"/>
</dbReference>
<dbReference type="Gene3D" id="3.40.50.1000">
    <property type="entry name" value="HAD superfamily/HAD-like"/>
    <property type="match status" value="1"/>
</dbReference>
<dbReference type="GO" id="GO:0016887">
    <property type="term" value="F:ATP hydrolysis activity"/>
    <property type="evidence" value="ECO:0007669"/>
    <property type="project" value="InterPro"/>
</dbReference>
<evidence type="ECO:0000259" key="16">
    <source>
        <dbReference type="PROSITE" id="PS50846"/>
    </source>
</evidence>
<evidence type="ECO:0000256" key="7">
    <source>
        <dbReference type="ARBA" id="ARBA00022723"/>
    </source>
</evidence>
<evidence type="ECO:0000313" key="18">
    <source>
        <dbReference type="Proteomes" id="UP000019681"/>
    </source>
</evidence>
<keyword evidence="8 15" id="KW-0547">Nucleotide-binding</keyword>
<keyword evidence="5" id="KW-0597">Phosphoprotein</keyword>
<dbReference type="InterPro" id="IPR006121">
    <property type="entry name" value="HMA_dom"/>
</dbReference>
<dbReference type="PANTHER" id="PTHR48085">
    <property type="entry name" value="CADMIUM/ZINC-TRANSPORTING ATPASE HMA2-RELATED"/>
    <property type="match status" value="1"/>
</dbReference>
<dbReference type="InterPro" id="IPR036412">
    <property type="entry name" value="HAD-like_sf"/>
</dbReference>
<gene>
    <name evidence="17" type="ORF">Q428_08920</name>
</gene>
<keyword evidence="11 15" id="KW-1133">Transmembrane helix</keyword>
<feature type="transmembrane region" description="Helical" evidence="15">
    <location>
        <begin position="328"/>
        <end position="348"/>
    </location>
</feature>
<evidence type="ECO:0000256" key="5">
    <source>
        <dbReference type="ARBA" id="ARBA00022553"/>
    </source>
</evidence>
<evidence type="ECO:0000256" key="1">
    <source>
        <dbReference type="ARBA" id="ARBA00004651"/>
    </source>
</evidence>
<evidence type="ECO:0000256" key="6">
    <source>
        <dbReference type="ARBA" id="ARBA00022692"/>
    </source>
</evidence>
<proteinExistence type="inferred from homology"/>
<evidence type="ECO:0000256" key="15">
    <source>
        <dbReference type="RuleBase" id="RU362081"/>
    </source>
</evidence>
<dbReference type="GO" id="GO:0005886">
    <property type="term" value="C:plasma membrane"/>
    <property type="evidence" value="ECO:0007669"/>
    <property type="project" value="UniProtKB-SubCell"/>
</dbReference>
<comment type="caution">
    <text evidence="17">The sequence shown here is derived from an EMBL/GenBank/DDBJ whole genome shotgun (WGS) entry which is preliminary data.</text>
</comment>
<keyword evidence="12 15" id="KW-0472">Membrane</keyword>
<dbReference type="CDD" id="cd07548">
    <property type="entry name" value="P-type_ATPase-Cd_Zn_Co_like"/>
    <property type="match status" value="1"/>
</dbReference>
<dbReference type="SFLD" id="SFLDF00027">
    <property type="entry name" value="p-type_atpase"/>
    <property type="match status" value="1"/>
</dbReference>
<evidence type="ECO:0000256" key="13">
    <source>
        <dbReference type="ARBA" id="ARBA00039103"/>
    </source>
</evidence>
<keyword evidence="9 15" id="KW-0067">ATP-binding</keyword>
<evidence type="ECO:0000256" key="9">
    <source>
        <dbReference type="ARBA" id="ARBA00022840"/>
    </source>
</evidence>
<dbReference type="AlphaFoldDB" id="A0A017RU63"/>
<dbReference type="InterPro" id="IPR044492">
    <property type="entry name" value="P_typ_ATPase_HD_dom"/>
</dbReference>
<dbReference type="SFLD" id="SFLDG00002">
    <property type="entry name" value="C1.7:_P-type_atpase_like"/>
    <property type="match status" value="1"/>
</dbReference>
<dbReference type="Gene3D" id="3.40.1110.10">
    <property type="entry name" value="Calcium-transporting ATPase, cytoplasmic domain N"/>
    <property type="match status" value="1"/>
</dbReference>
<dbReference type="InterPro" id="IPR017969">
    <property type="entry name" value="Heavy-metal-associated_CS"/>
</dbReference>
<dbReference type="PANTHER" id="PTHR48085:SF5">
    <property type="entry name" value="CADMIUM_ZINC-TRANSPORTING ATPASE HMA4-RELATED"/>
    <property type="match status" value="1"/>
</dbReference>
<dbReference type="InterPro" id="IPR051014">
    <property type="entry name" value="Cation_Transport_ATPase_IB"/>
</dbReference>
<evidence type="ECO:0000256" key="12">
    <source>
        <dbReference type="ARBA" id="ARBA00023136"/>
    </source>
</evidence>
<dbReference type="Pfam" id="PF00702">
    <property type="entry name" value="Hydrolase"/>
    <property type="match status" value="1"/>
</dbReference>
<dbReference type="PROSITE" id="PS01047">
    <property type="entry name" value="HMA_1"/>
    <property type="match status" value="1"/>
</dbReference>
<protein>
    <recommendedName>
        <fullName evidence="13">Cd(2+)-exporting ATPase</fullName>
        <ecNumber evidence="13">7.2.2.21</ecNumber>
    </recommendedName>
</protein>
<dbReference type="PROSITE" id="PS00154">
    <property type="entry name" value="ATPASE_E1_E2"/>
    <property type="match status" value="1"/>
</dbReference>
<dbReference type="Gene3D" id="3.30.70.100">
    <property type="match status" value="1"/>
</dbReference>
<keyword evidence="6 15" id="KW-0812">Transmembrane</keyword>
<dbReference type="EMBL" id="AZQP01000025">
    <property type="protein sequence ID" value="EYE88217.1"/>
    <property type="molecule type" value="Genomic_DNA"/>
</dbReference>
<dbReference type="Gene3D" id="2.70.150.10">
    <property type="entry name" value="Calcium-transporting ATPase, cytoplasmic transduction domain A"/>
    <property type="match status" value="1"/>
</dbReference>
<keyword evidence="10" id="KW-1278">Translocase</keyword>
<dbReference type="GO" id="GO:0008551">
    <property type="term" value="F:P-type cadmium transporter activity"/>
    <property type="evidence" value="ECO:0007669"/>
    <property type="project" value="UniProtKB-EC"/>
</dbReference>
<keyword evidence="4" id="KW-0104">Cadmium</keyword>
<dbReference type="InterPro" id="IPR001757">
    <property type="entry name" value="P_typ_ATPase"/>
</dbReference>
<dbReference type="SUPFAM" id="SSF56784">
    <property type="entry name" value="HAD-like"/>
    <property type="match status" value="1"/>
</dbReference>
<dbReference type="InterPro" id="IPR023299">
    <property type="entry name" value="ATPase_P-typ_cyto_dom_N"/>
</dbReference>
<dbReference type="SUPFAM" id="SSF81665">
    <property type="entry name" value="Calcium ATPase, transmembrane domain M"/>
    <property type="match status" value="1"/>
</dbReference>
<dbReference type="Pfam" id="PF00403">
    <property type="entry name" value="HMA"/>
    <property type="match status" value="1"/>
</dbReference>
<sequence length="711" mass="78293">MEMINKKELILEGLCCANCASKIESKINQLDGVKDASINFFNKTLTIEISDLKESENIMVQTRGIIKKIEPHVIVREKEIKSENTIRIDEKNTETEKEEFKFKEEILKLTVGLLFFVAALFWKSNWDIILYFISYLIIGKDVLLKASKNILNGQLFDENFLMTLATLGAFGIREFPEAVSVMLFYEIGELLQDLAVDKSRKSITDLLNIKPDYANLKKDNKIIKVSPYDVNIGDEIVVKAGERVPLDGVVIKGQSLIDTSALTGESVPKNIYEGEEILAGFINTGGVLNIRVTKGFKDSSVSKILDMVENASSKKAKSEQFITKFAKIYTPVVVISALLIAFFPPILLQNQNFNDWIYKALIFLVVSCPCALVISIPLSFFGGIGAASRRGILVKGGNYLEGLNEVNTFVFDKTGTLTKGVFKVTKIKAYNGFDEETLLKCGAYGEIFSNHPIAQSIIKEYKGEIDKELIKNYQELPGLGVKVKVELNDLLIGNSKLMDNEKIIYEKYSGMGTVVYVSVDNIFAGYIVVSDEIKEDAKEAISSLKSSGISKVVMLTGDNKHNAEAVGKELNIDEVYAELLPENKVEILEKIKNKMQNGKVAFVGDGINDAPVLAASDIGFAMGALGSDAAIEAADVVLMADELSKISTAIKLGKNTRKIVIQNIVFSIGIKLLVLLGAVFGIATIWEGVFADVGVALIAVLNSLRIIRMKF</sequence>
<feature type="transmembrane region" description="Helical" evidence="15">
    <location>
        <begin position="660"/>
        <end position="683"/>
    </location>
</feature>
<evidence type="ECO:0000313" key="17">
    <source>
        <dbReference type="EMBL" id="EYE88217.1"/>
    </source>
</evidence>
<comment type="similarity">
    <text evidence="2 15">Belongs to the cation transport ATPase (P-type) (TC 3.A.3) family. Type IB subfamily.</text>
</comment>
<keyword evidence="18" id="KW-1185">Reference proteome</keyword>
<dbReference type="EC" id="7.2.2.21" evidence="13"/>
<dbReference type="InterPro" id="IPR008250">
    <property type="entry name" value="ATPase_P-typ_transduc_dom_A_sf"/>
</dbReference>
<evidence type="ECO:0000256" key="11">
    <source>
        <dbReference type="ARBA" id="ARBA00022989"/>
    </source>
</evidence>
<feature type="transmembrane region" description="Helical" evidence="15">
    <location>
        <begin position="360"/>
        <end position="381"/>
    </location>
</feature>
<dbReference type="NCBIfam" id="TIGR01512">
    <property type="entry name" value="ATPase-IB2_Cd"/>
    <property type="match status" value="1"/>
</dbReference>
<feature type="domain" description="HMA" evidence="16">
    <location>
        <begin position="5"/>
        <end position="77"/>
    </location>
</feature>
<dbReference type="InterPro" id="IPR023298">
    <property type="entry name" value="ATPase_P-typ_TM_dom_sf"/>
</dbReference>
<dbReference type="NCBIfam" id="TIGR01525">
    <property type="entry name" value="ATPase-IB_hvy"/>
    <property type="match status" value="1"/>
</dbReference>
<dbReference type="STRING" id="1403537.Q428_08920"/>
<dbReference type="OrthoDB" id="9760364at2"/>
<evidence type="ECO:0000256" key="3">
    <source>
        <dbReference type="ARBA" id="ARBA00022475"/>
    </source>
</evidence>
<name>A0A017RU63_9CLOT</name>
<dbReference type="InterPro" id="IPR059000">
    <property type="entry name" value="ATPase_P-type_domA"/>
</dbReference>
<evidence type="ECO:0000256" key="10">
    <source>
        <dbReference type="ARBA" id="ARBA00022967"/>
    </source>
</evidence>
<dbReference type="PRINTS" id="PR00941">
    <property type="entry name" value="CDATPASE"/>
</dbReference>
<dbReference type="PRINTS" id="PR00119">
    <property type="entry name" value="CATATPASE"/>
</dbReference>
<evidence type="ECO:0000256" key="2">
    <source>
        <dbReference type="ARBA" id="ARBA00006024"/>
    </source>
</evidence>
<dbReference type="InterPro" id="IPR018303">
    <property type="entry name" value="ATPase_P-typ_P_site"/>
</dbReference>
<accession>A0A017RU63</accession>
<dbReference type="InterPro" id="IPR023214">
    <property type="entry name" value="HAD_sf"/>
</dbReference>
<keyword evidence="7 15" id="KW-0479">Metal-binding</keyword>
<dbReference type="NCBIfam" id="TIGR01494">
    <property type="entry name" value="ATPase_P-type"/>
    <property type="match status" value="1"/>
</dbReference>
<feature type="transmembrane region" description="Helical" evidence="15">
    <location>
        <begin position="689"/>
        <end position="707"/>
    </location>
</feature>
<organism evidence="17 18">
    <name type="scientific">Fervidicella metallireducens AeB</name>
    <dbReference type="NCBI Taxonomy" id="1403537"/>
    <lineage>
        <taxon>Bacteria</taxon>
        <taxon>Bacillati</taxon>
        <taxon>Bacillota</taxon>
        <taxon>Clostridia</taxon>
        <taxon>Eubacteriales</taxon>
        <taxon>Clostridiaceae</taxon>
        <taxon>Fervidicella</taxon>
    </lineage>
</organism>
<dbReference type="InterPro" id="IPR027256">
    <property type="entry name" value="P-typ_ATPase_IB"/>
</dbReference>
<dbReference type="GO" id="GO:0005524">
    <property type="term" value="F:ATP binding"/>
    <property type="evidence" value="ECO:0007669"/>
    <property type="project" value="UniProtKB-UniRule"/>
</dbReference>
<dbReference type="CDD" id="cd00371">
    <property type="entry name" value="HMA"/>
    <property type="match status" value="1"/>
</dbReference>
<reference evidence="17 18" key="1">
    <citation type="journal article" date="2014" name="Genome Announc.">
        <title>Draft Genome Sequence of Fervidicella metallireducens Strain AeBT, an Iron-Reducing Thermoanaerobe from the Great Artesian Basin.</title>
        <authorList>
            <person name="Patel B.K."/>
        </authorList>
    </citation>
    <scope>NUCLEOTIDE SEQUENCE [LARGE SCALE GENOMIC DNA]</scope>
    <source>
        <strain evidence="17 18">AeB</strain>
    </source>
</reference>
<dbReference type="SUPFAM" id="SSF55008">
    <property type="entry name" value="HMA, heavy metal-associated domain"/>
    <property type="match status" value="1"/>
</dbReference>
<dbReference type="Pfam" id="PF00122">
    <property type="entry name" value="E1-E2_ATPase"/>
    <property type="match status" value="1"/>
</dbReference>
<comment type="subcellular location">
    <subcellularLocation>
        <location evidence="1">Cell membrane</location>
        <topology evidence="1">Multi-pass membrane protein</topology>
    </subcellularLocation>
</comment>
<comment type="catalytic activity">
    <reaction evidence="14">
        <text>Cd(2+)(in) + ATP + H2O = Cd(2+)(out) + ADP + phosphate + H(+)</text>
        <dbReference type="Rhea" id="RHEA:12132"/>
        <dbReference type="ChEBI" id="CHEBI:15377"/>
        <dbReference type="ChEBI" id="CHEBI:15378"/>
        <dbReference type="ChEBI" id="CHEBI:30616"/>
        <dbReference type="ChEBI" id="CHEBI:43474"/>
        <dbReference type="ChEBI" id="CHEBI:48775"/>
        <dbReference type="ChEBI" id="CHEBI:456216"/>
        <dbReference type="EC" id="7.2.2.21"/>
    </reaction>
</comment>
<evidence type="ECO:0000256" key="4">
    <source>
        <dbReference type="ARBA" id="ARBA00022539"/>
    </source>
</evidence>
<dbReference type="InterPro" id="IPR036163">
    <property type="entry name" value="HMA_dom_sf"/>
</dbReference>
<dbReference type="Proteomes" id="UP000019681">
    <property type="component" value="Unassembled WGS sequence"/>
</dbReference>
<dbReference type="PROSITE" id="PS50846">
    <property type="entry name" value="HMA_2"/>
    <property type="match status" value="1"/>
</dbReference>
<evidence type="ECO:0000256" key="14">
    <source>
        <dbReference type="ARBA" id="ARBA00049338"/>
    </source>
</evidence>
<evidence type="ECO:0000256" key="8">
    <source>
        <dbReference type="ARBA" id="ARBA00022741"/>
    </source>
</evidence>